<reference evidence="3" key="2">
    <citation type="submission" date="2016-06" db="UniProtKB">
        <authorList>
            <consortium name="WormBaseParasite"/>
        </authorList>
    </citation>
    <scope>IDENTIFICATION</scope>
</reference>
<evidence type="ECO:0000313" key="3">
    <source>
        <dbReference type="WBParaSite" id="GPLIN_000075200"/>
    </source>
</evidence>
<dbReference type="AlphaFoldDB" id="A0A183BJH3"/>
<evidence type="ECO:0000256" key="1">
    <source>
        <dbReference type="SAM" id="MobiDB-lite"/>
    </source>
</evidence>
<feature type="region of interest" description="Disordered" evidence="1">
    <location>
        <begin position="1"/>
        <end position="30"/>
    </location>
</feature>
<evidence type="ECO:0000313" key="2">
    <source>
        <dbReference type="Proteomes" id="UP000050741"/>
    </source>
</evidence>
<reference evidence="2" key="1">
    <citation type="submission" date="2014-05" db="EMBL/GenBank/DDBJ databases">
        <title>The genome and life-stage specific transcriptomes of Globodera pallida elucidate key aspects of plant parasitism by a cyst nematode.</title>
        <authorList>
            <person name="Cotton J.A."/>
            <person name="Lilley C.J."/>
            <person name="Jones L.M."/>
            <person name="Kikuchi T."/>
            <person name="Reid A.J."/>
            <person name="Thorpe P."/>
            <person name="Tsai I.J."/>
            <person name="Beasley H."/>
            <person name="Blok V."/>
            <person name="Cock P.J.A."/>
            <person name="Van den Akker S.E."/>
            <person name="Holroyd N."/>
            <person name="Hunt M."/>
            <person name="Mantelin S."/>
            <person name="Naghra H."/>
            <person name="Pain A."/>
            <person name="Palomares-Rius J.E."/>
            <person name="Zarowiecki M."/>
            <person name="Berriman M."/>
            <person name="Jones J.T."/>
            <person name="Urwin P.E."/>
        </authorList>
    </citation>
    <scope>NUCLEOTIDE SEQUENCE [LARGE SCALE GENOMIC DNA]</scope>
    <source>
        <strain evidence="2">Lindley</strain>
    </source>
</reference>
<dbReference type="Proteomes" id="UP000050741">
    <property type="component" value="Unassembled WGS sequence"/>
</dbReference>
<sequence length="122" mass="13808">MLHATASSIIGTHIPTNQPKVSELQQQPEPEQLQLVVSIEESSKTQKNALLKLAAEASAKPKPEHQHQFRLGHLLRSQRPFRLAQDGATQPRELQAVPAPKWRTTETNQQHQQEEEKEEELA</sequence>
<protein>
    <submittedName>
        <fullName evidence="3">Uncharacterized protein</fullName>
    </submittedName>
</protein>
<accession>A0A183BJH3</accession>
<dbReference type="WBParaSite" id="GPLIN_000075200">
    <property type="protein sequence ID" value="GPLIN_000075200"/>
    <property type="gene ID" value="GPLIN_000075200"/>
</dbReference>
<name>A0A183BJH3_GLOPA</name>
<feature type="region of interest" description="Disordered" evidence="1">
    <location>
        <begin position="57"/>
        <end position="122"/>
    </location>
</feature>
<feature type="compositionally biased region" description="Polar residues" evidence="1">
    <location>
        <begin position="1"/>
        <end position="20"/>
    </location>
</feature>
<proteinExistence type="predicted"/>
<keyword evidence="2" id="KW-1185">Reference proteome</keyword>
<organism evidence="2 3">
    <name type="scientific">Globodera pallida</name>
    <name type="common">Potato cyst nematode worm</name>
    <name type="synonym">Heterodera pallida</name>
    <dbReference type="NCBI Taxonomy" id="36090"/>
    <lineage>
        <taxon>Eukaryota</taxon>
        <taxon>Metazoa</taxon>
        <taxon>Ecdysozoa</taxon>
        <taxon>Nematoda</taxon>
        <taxon>Chromadorea</taxon>
        <taxon>Rhabditida</taxon>
        <taxon>Tylenchina</taxon>
        <taxon>Tylenchomorpha</taxon>
        <taxon>Tylenchoidea</taxon>
        <taxon>Heteroderidae</taxon>
        <taxon>Heteroderinae</taxon>
        <taxon>Globodera</taxon>
    </lineage>
</organism>